<reference evidence="4 5" key="1">
    <citation type="submission" date="2020-05" db="EMBL/GenBank/DDBJ databases">
        <title>Draft genome sequence of Desulfovibrio sp. strain HN2T.</title>
        <authorList>
            <person name="Ueno A."/>
            <person name="Tamazawa S."/>
            <person name="Tamamura S."/>
            <person name="Murakami T."/>
            <person name="Kiyama T."/>
            <person name="Inomata H."/>
            <person name="Amano Y."/>
            <person name="Miyakawa K."/>
            <person name="Tamaki H."/>
            <person name="Naganuma T."/>
            <person name="Kaneko K."/>
        </authorList>
    </citation>
    <scope>NUCLEOTIDE SEQUENCE [LARGE SCALE GENOMIC DNA]</scope>
    <source>
        <strain evidence="4 5">HN2</strain>
    </source>
</reference>
<accession>A0A7J0BG70</accession>
<proteinExistence type="inferred from homology"/>
<dbReference type="InterPro" id="IPR006145">
    <property type="entry name" value="PsdUridine_synth_RsuA/RluA"/>
</dbReference>
<evidence type="ECO:0000313" key="4">
    <source>
        <dbReference type="EMBL" id="GFM32201.1"/>
    </source>
</evidence>
<dbReference type="Gene3D" id="3.30.2350.10">
    <property type="entry name" value="Pseudouridine synthase"/>
    <property type="match status" value="1"/>
</dbReference>
<feature type="domain" description="Pseudouridine synthase RsuA/RluA-like" evidence="3">
    <location>
        <begin position="130"/>
        <end position="288"/>
    </location>
</feature>
<protein>
    <submittedName>
        <fullName evidence="4">RNA pseudouridine synthase</fullName>
    </submittedName>
</protein>
<dbReference type="GO" id="GO:0000455">
    <property type="term" value="P:enzyme-directed rRNA pseudouridine synthesis"/>
    <property type="evidence" value="ECO:0007669"/>
    <property type="project" value="TreeGrafter"/>
</dbReference>
<dbReference type="AlphaFoldDB" id="A0A7J0BG70"/>
<evidence type="ECO:0000256" key="2">
    <source>
        <dbReference type="SAM" id="MobiDB-lite"/>
    </source>
</evidence>
<dbReference type="PANTHER" id="PTHR21600">
    <property type="entry name" value="MITOCHONDRIAL RNA PSEUDOURIDINE SYNTHASE"/>
    <property type="match status" value="1"/>
</dbReference>
<feature type="region of interest" description="Disordered" evidence="2">
    <location>
        <begin position="74"/>
        <end position="98"/>
    </location>
</feature>
<dbReference type="PANTHER" id="PTHR21600:SF87">
    <property type="entry name" value="RNA PSEUDOURIDYLATE SYNTHASE DOMAIN-CONTAINING PROTEIN 1"/>
    <property type="match status" value="1"/>
</dbReference>
<comment type="caution">
    <text evidence="4">The sequence shown here is derived from an EMBL/GenBank/DDBJ whole genome shotgun (WGS) entry which is preliminary data.</text>
</comment>
<dbReference type="GO" id="GO:0140098">
    <property type="term" value="F:catalytic activity, acting on RNA"/>
    <property type="evidence" value="ECO:0007669"/>
    <property type="project" value="UniProtKB-ARBA"/>
</dbReference>
<gene>
    <name evidence="4" type="ORF">DSM101010T_05660</name>
</gene>
<dbReference type="InterPro" id="IPR020103">
    <property type="entry name" value="PsdUridine_synth_cat_dom_sf"/>
</dbReference>
<dbReference type="Proteomes" id="UP000503840">
    <property type="component" value="Unassembled WGS sequence"/>
</dbReference>
<dbReference type="GO" id="GO:0009982">
    <property type="term" value="F:pseudouridine synthase activity"/>
    <property type="evidence" value="ECO:0007669"/>
    <property type="project" value="InterPro"/>
</dbReference>
<dbReference type="Pfam" id="PF00849">
    <property type="entry name" value="PseudoU_synth_2"/>
    <property type="match status" value="1"/>
</dbReference>
<evidence type="ECO:0000259" key="3">
    <source>
        <dbReference type="Pfam" id="PF00849"/>
    </source>
</evidence>
<dbReference type="InterPro" id="IPR050188">
    <property type="entry name" value="RluA_PseudoU_synthase"/>
</dbReference>
<evidence type="ECO:0000313" key="5">
    <source>
        <dbReference type="Proteomes" id="UP000503840"/>
    </source>
</evidence>
<dbReference type="CDD" id="cd02869">
    <property type="entry name" value="PseudoU_synth_RluA_like"/>
    <property type="match status" value="1"/>
</dbReference>
<name>A0A7J0BG70_9BACT</name>
<sequence length="350" mass="37349">MHGQRLDAALTLVLPDSGIRLRRRLFDTHTILVNGSPAAKGRSVQEGDNLLLVPLGNGASQDIAGQGITGQAMQPSGIAPHDATVGDAETGDAATGSANTTNCGEPAGLLCETSPELAPRVHIVRRHAGYAAVFKPGGMHSAHLAGGPANSLESLIAELFPEPEDSGDTAPQLINRLDRLTSGMVMVAFGPEKAEEFHRLEDAGAVEKLYLAVVHGDLKNPLNMQAALDTAKRRTTRVLATPAEDPLRHTTILPLGSVTVDGEQASCTLVLASIHKGARHQIRAHLAHAGHPIAGDPIYGPPMDDNSRHPLYLHHYHIEFSEFSATCPPPQEWHQWQQWLAQGLVLPHNA</sequence>
<dbReference type="EMBL" id="BLVO01000004">
    <property type="protein sequence ID" value="GFM32201.1"/>
    <property type="molecule type" value="Genomic_DNA"/>
</dbReference>
<dbReference type="SUPFAM" id="SSF55120">
    <property type="entry name" value="Pseudouridine synthase"/>
    <property type="match status" value="1"/>
</dbReference>
<dbReference type="GO" id="GO:0003723">
    <property type="term" value="F:RNA binding"/>
    <property type="evidence" value="ECO:0007669"/>
    <property type="project" value="InterPro"/>
</dbReference>
<organism evidence="4 5">
    <name type="scientific">Desulfovibrio subterraneus</name>
    <dbReference type="NCBI Taxonomy" id="2718620"/>
    <lineage>
        <taxon>Bacteria</taxon>
        <taxon>Pseudomonadati</taxon>
        <taxon>Thermodesulfobacteriota</taxon>
        <taxon>Desulfovibrionia</taxon>
        <taxon>Desulfovibrionales</taxon>
        <taxon>Desulfovibrionaceae</taxon>
        <taxon>Desulfovibrio</taxon>
    </lineage>
</organism>
<evidence type="ECO:0000256" key="1">
    <source>
        <dbReference type="ARBA" id="ARBA00010876"/>
    </source>
</evidence>
<comment type="similarity">
    <text evidence="1">Belongs to the pseudouridine synthase RluA family.</text>
</comment>
<keyword evidence="5" id="KW-1185">Reference proteome</keyword>